<dbReference type="AlphaFoldDB" id="A0A6B2L6C3"/>
<dbReference type="InterPro" id="IPR043129">
    <property type="entry name" value="ATPase_NBD"/>
</dbReference>
<dbReference type="PANTHER" id="PTHR19375">
    <property type="entry name" value="HEAT SHOCK PROTEIN 70KDA"/>
    <property type="match status" value="1"/>
</dbReference>
<dbReference type="PRINTS" id="PR00301">
    <property type="entry name" value="HEATSHOCK70"/>
</dbReference>
<dbReference type="Gene3D" id="3.30.420.40">
    <property type="match status" value="2"/>
</dbReference>
<dbReference type="EMBL" id="GIBP01003512">
    <property type="protein sequence ID" value="NDV32481.1"/>
    <property type="molecule type" value="Transcribed_RNA"/>
</dbReference>
<sequence length="381" mass="42743">MFEDSVRMIPNEQHQTLTPSFISFDPDGEEFTFNFLKNDTTHKVLIGTPAKNKLHLNPQNTIFDFKLLLGKNFSDPQIQEGIKRWPFKVLPDQQDNPKIQIKLKGQVKEFSPEEICAIFLSLLKVSIEKYLKSLGLGCALRGVVLTVPGHFSDSQRQALKAAGILAGLNVVRILHDRTAAIFAYNFNPKNLPYNLNILVFHLGGRTLEVSVLTLDEDSVSEIKGSAWEVQDFENGLVEFFVRKLRKKYQWDVSGDLQALMRLRGGCEGVKRVLSSCIEADIEIGSLCEGFDLKRTITVEKFEELNMGLLKRCIQVVEEVLKVAQMRKGQIHEVILTGGSIHIKKVEELLQNFFNGKELNKSIPPEEVVAHGAATIGALLTG</sequence>
<protein>
    <submittedName>
        <fullName evidence="4">Uncharacterized protein</fullName>
    </submittedName>
</protein>
<proteinExistence type="inferred from homology"/>
<dbReference type="Gene3D" id="3.90.640.10">
    <property type="entry name" value="Actin, Chain A, domain 4"/>
    <property type="match status" value="1"/>
</dbReference>
<evidence type="ECO:0000313" key="4">
    <source>
        <dbReference type="EMBL" id="NDV32481.1"/>
    </source>
</evidence>
<organism evidence="4">
    <name type="scientific">Arcella intermedia</name>
    <dbReference type="NCBI Taxonomy" id="1963864"/>
    <lineage>
        <taxon>Eukaryota</taxon>
        <taxon>Amoebozoa</taxon>
        <taxon>Tubulinea</taxon>
        <taxon>Elardia</taxon>
        <taxon>Arcellinida</taxon>
        <taxon>Sphaerothecina</taxon>
        <taxon>Arcellidae</taxon>
        <taxon>Arcella</taxon>
    </lineage>
</organism>
<comment type="similarity">
    <text evidence="1">Belongs to the heat shock protein 70 family.</text>
</comment>
<name>A0A6B2L6C3_9EUKA</name>
<dbReference type="SUPFAM" id="SSF53067">
    <property type="entry name" value="Actin-like ATPase domain"/>
    <property type="match status" value="2"/>
</dbReference>
<dbReference type="GO" id="GO:0005524">
    <property type="term" value="F:ATP binding"/>
    <property type="evidence" value="ECO:0007669"/>
    <property type="project" value="UniProtKB-KW"/>
</dbReference>
<dbReference type="FunFam" id="3.90.640.10:FF:000010">
    <property type="entry name" value="heat shock 70 kDa protein 14"/>
    <property type="match status" value="1"/>
</dbReference>
<accession>A0A6B2L6C3</accession>
<dbReference type="Pfam" id="PF00012">
    <property type="entry name" value="HSP70"/>
    <property type="match status" value="1"/>
</dbReference>
<keyword evidence="3" id="KW-0067">ATP-binding</keyword>
<keyword evidence="2" id="KW-0547">Nucleotide-binding</keyword>
<evidence type="ECO:0000256" key="1">
    <source>
        <dbReference type="ARBA" id="ARBA00007381"/>
    </source>
</evidence>
<evidence type="ECO:0000256" key="3">
    <source>
        <dbReference type="ARBA" id="ARBA00022840"/>
    </source>
</evidence>
<dbReference type="FunFam" id="3.30.30.30:FF:000001">
    <property type="entry name" value="heat shock 70 kDa protein-like"/>
    <property type="match status" value="1"/>
</dbReference>
<dbReference type="CDD" id="cd24028">
    <property type="entry name" value="ASKHA_NBD_HSP70_HSPA1-like"/>
    <property type="match status" value="1"/>
</dbReference>
<evidence type="ECO:0000256" key="2">
    <source>
        <dbReference type="ARBA" id="ARBA00022741"/>
    </source>
</evidence>
<dbReference type="GO" id="GO:0140662">
    <property type="term" value="F:ATP-dependent protein folding chaperone"/>
    <property type="evidence" value="ECO:0007669"/>
    <property type="project" value="InterPro"/>
</dbReference>
<dbReference type="InterPro" id="IPR013126">
    <property type="entry name" value="Hsp_70_fam"/>
</dbReference>
<reference evidence="4" key="1">
    <citation type="journal article" date="2020" name="J. Eukaryot. Microbiol.">
        <title>De novo Sequencing, Assembly and Annotation of the Transcriptome for the Free-Living Testate Amoeba Arcella intermedia.</title>
        <authorList>
            <person name="Ribeiro G.M."/>
            <person name="Porfirio-Sousa A.L."/>
            <person name="Maurer-Alcala X.X."/>
            <person name="Katz L.A."/>
            <person name="Lahr D.J.G."/>
        </authorList>
    </citation>
    <scope>NUCLEOTIDE SEQUENCE</scope>
</reference>